<dbReference type="AlphaFoldDB" id="C0BA59"/>
<dbReference type="Pfam" id="PF04233">
    <property type="entry name" value="Phage_Mu_F"/>
    <property type="match status" value="1"/>
</dbReference>
<reference evidence="2 3" key="1">
    <citation type="submission" date="2009-02" db="EMBL/GenBank/DDBJ databases">
        <authorList>
            <person name="Fulton L."/>
            <person name="Clifton S."/>
            <person name="Fulton B."/>
            <person name="Xu J."/>
            <person name="Minx P."/>
            <person name="Pepin K.H."/>
            <person name="Johnson M."/>
            <person name="Bhonagiri V."/>
            <person name="Nash W.E."/>
            <person name="Mardis E.R."/>
            <person name="Wilson R.K."/>
        </authorList>
    </citation>
    <scope>NUCLEOTIDE SEQUENCE [LARGE SCALE GENOMIC DNA]</scope>
    <source>
        <strain evidence="2 3">ATCC 27758</strain>
    </source>
</reference>
<evidence type="ECO:0000313" key="2">
    <source>
        <dbReference type="EMBL" id="EEG89701.1"/>
    </source>
</evidence>
<sequence>MKMFTNLSFDELNALVTNERSMSFEQYFGEMNIPEEDKAERIHMAEDLENNFIATMAWLFTMAQSNKTDYEPIRNQIEDSYLETLRKYTDVDKYLGTHVKSFSYDVIDSTKSHKSEPYYYSLDRARFIAENEVNTAINHARYMEAVNSDKTMKRWESIMDEVTRKDHREINGKYILIGQAFHVGNSWMQFPKDTSLGASANQIINCRCSIIYL</sequence>
<feature type="domain" description="Phage head morphogenesis" evidence="1">
    <location>
        <begin position="115"/>
        <end position="211"/>
    </location>
</feature>
<dbReference type="Proteomes" id="UP000003793">
    <property type="component" value="Unassembled WGS sequence"/>
</dbReference>
<gene>
    <name evidence="2" type="ORF">COPCOM_02691</name>
</gene>
<name>C0BA59_9FIRM</name>
<dbReference type="EMBL" id="ABVR01000041">
    <property type="protein sequence ID" value="EEG89701.1"/>
    <property type="molecule type" value="Genomic_DNA"/>
</dbReference>
<protein>
    <submittedName>
        <fullName evidence="2">Phage protein F-like protein</fullName>
    </submittedName>
</protein>
<evidence type="ECO:0000313" key="3">
    <source>
        <dbReference type="Proteomes" id="UP000003793"/>
    </source>
</evidence>
<accession>C0BA59</accession>
<reference evidence="2 3" key="2">
    <citation type="submission" date="2009-03" db="EMBL/GenBank/DDBJ databases">
        <title>Draft genome sequence of Coprococcus comes (ATCC 27758).</title>
        <authorList>
            <person name="Sudarsanam P."/>
            <person name="Ley R."/>
            <person name="Guruge J."/>
            <person name="Turnbaugh P.J."/>
            <person name="Mahowald M."/>
            <person name="Liep D."/>
            <person name="Gordon J."/>
        </authorList>
    </citation>
    <scope>NUCLEOTIDE SEQUENCE [LARGE SCALE GENOMIC DNA]</scope>
    <source>
        <strain evidence="2 3">ATCC 27758</strain>
    </source>
</reference>
<evidence type="ECO:0000259" key="1">
    <source>
        <dbReference type="Pfam" id="PF04233"/>
    </source>
</evidence>
<comment type="caution">
    <text evidence="2">The sequence shown here is derived from an EMBL/GenBank/DDBJ whole genome shotgun (WGS) entry which is preliminary data.</text>
</comment>
<proteinExistence type="predicted"/>
<dbReference type="InterPro" id="IPR006528">
    <property type="entry name" value="Phage_head_morphogenesis_dom"/>
</dbReference>
<organism evidence="2 3">
    <name type="scientific">Coprococcus comes ATCC 27758</name>
    <dbReference type="NCBI Taxonomy" id="470146"/>
    <lineage>
        <taxon>Bacteria</taxon>
        <taxon>Bacillati</taxon>
        <taxon>Bacillota</taxon>
        <taxon>Clostridia</taxon>
        <taxon>Lachnospirales</taxon>
        <taxon>Lachnospiraceae</taxon>
        <taxon>Coprococcus</taxon>
    </lineage>
</organism>
<dbReference type="HOGENOM" id="CLU_1324962_0_0_9"/>